<dbReference type="EMBL" id="ML978123">
    <property type="protein sequence ID" value="KAF2101527.1"/>
    <property type="molecule type" value="Genomic_DNA"/>
</dbReference>
<dbReference type="GO" id="GO:0005730">
    <property type="term" value="C:nucleolus"/>
    <property type="evidence" value="ECO:0007669"/>
    <property type="project" value="UniProtKB-SubCell"/>
</dbReference>
<dbReference type="GO" id="GO:0030688">
    <property type="term" value="C:preribosome, small subunit precursor"/>
    <property type="evidence" value="ECO:0007669"/>
    <property type="project" value="TreeGrafter"/>
</dbReference>
<accession>A0A9P4IKU1</accession>
<keyword evidence="8" id="KW-0539">Nucleus</keyword>
<evidence type="ECO:0000256" key="5">
    <source>
        <dbReference type="ARBA" id="ARBA00019827"/>
    </source>
</evidence>
<evidence type="ECO:0000313" key="10">
    <source>
        <dbReference type="EMBL" id="KAF2101527.1"/>
    </source>
</evidence>
<dbReference type="PANTHER" id="PTHR33911">
    <property type="entry name" value="RRNA-PROCESSING PROTEIN EFG1"/>
    <property type="match status" value="1"/>
</dbReference>
<gene>
    <name evidence="10" type="ORF">NA57DRAFT_35236</name>
</gene>
<proteinExistence type="inferred from homology"/>
<evidence type="ECO:0000256" key="9">
    <source>
        <dbReference type="SAM" id="MobiDB-lite"/>
    </source>
</evidence>
<evidence type="ECO:0000256" key="4">
    <source>
        <dbReference type="ARBA" id="ARBA00018689"/>
    </source>
</evidence>
<dbReference type="PANTHER" id="PTHR33911:SF1">
    <property type="entry name" value="RRNA-PROCESSING PROTEIN EFG1"/>
    <property type="match status" value="1"/>
</dbReference>
<sequence length="280" mass="31711">MPTATRARAKLSGGLQESELRFNTHQRRRKDGAFKAPARRPPLGNEFLTTPLKKKIRDLEKLLQKMTNLPAGVRLEKERELQAYQADLKVALAKQKQTQRAGQYQMIRFFDSQKAQRRLKRATKELENSNDPSQQEHLKHKLHVAEVDVNYTLYFPFSQRYSALYPTKQREEDGKTVGDDDATDAGVRGDAKVWAQIEETMKKGEKALESLRDEMVLDPNKKESQSLSLSHRPKPKVRNSAPAQGGVSLTDTSHQDGRDSVMEDGDAEGLDAGSESDFFE</sequence>
<evidence type="ECO:0000313" key="11">
    <source>
        <dbReference type="Proteomes" id="UP000799772"/>
    </source>
</evidence>
<evidence type="ECO:0000256" key="3">
    <source>
        <dbReference type="ARBA" id="ARBA00006916"/>
    </source>
</evidence>
<evidence type="ECO:0000256" key="6">
    <source>
        <dbReference type="ARBA" id="ARBA00022552"/>
    </source>
</evidence>
<keyword evidence="6" id="KW-0698">rRNA processing</keyword>
<name>A0A9P4IKU1_9PEZI</name>
<protein>
    <recommendedName>
        <fullName evidence="4">rRNA-processing protein EFG1</fullName>
    </recommendedName>
    <alternativeName>
        <fullName evidence="5">rRNA-processing protein efg1</fullName>
    </alternativeName>
</protein>
<dbReference type="InterPro" id="IPR019310">
    <property type="entry name" value="Efg1"/>
</dbReference>
<dbReference type="InterPro" id="IPR050786">
    <property type="entry name" value="EFG1_rRNA-proc"/>
</dbReference>
<keyword evidence="11" id="KW-1185">Reference proteome</keyword>
<feature type="compositionally biased region" description="Basic and acidic residues" evidence="9">
    <location>
        <begin position="212"/>
        <end position="224"/>
    </location>
</feature>
<dbReference type="Proteomes" id="UP000799772">
    <property type="component" value="Unassembled WGS sequence"/>
</dbReference>
<keyword evidence="7" id="KW-0175">Coiled coil</keyword>
<comment type="subcellular location">
    <subcellularLocation>
        <location evidence="2">Nucleus</location>
        <location evidence="2">Nucleolus</location>
    </subcellularLocation>
</comment>
<organism evidence="10 11">
    <name type="scientific">Rhizodiscina lignyota</name>
    <dbReference type="NCBI Taxonomy" id="1504668"/>
    <lineage>
        <taxon>Eukaryota</taxon>
        <taxon>Fungi</taxon>
        <taxon>Dikarya</taxon>
        <taxon>Ascomycota</taxon>
        <taxon>Pezizomycotina</taxon>
        <taxon>Dothideomycetes</taxon>
        <taxon>Pleosporomycetidae</taxon>
        <taxon>Aulographales</taxon>
        <taxon>Rhizodiscinaceae</taxon>
        <taxon>Rhizodiscina</taxon>
    </lineage>
</organism>
<feature type="region of interest" description="Disordered" evidence="9">
    <location>
        <begin position="1"/>
        <end position="45"/>
    </location>
</feature>
<dbReference type="GO" id="GO:0000462">
    <property type="term" value="P:maturation of SSU-rRNA from tricistronic rRNA transcript (SSU-rRNA, 5.8S rRNA, LSU-rRNA)"/>
    <property type="evidence" value="ECO:0007669"/>
    <property type="project" value="TreeGrafter"/>
</dbReference>
<evidence type="ECO:0000256" key="2">
    <source>
        <dbReference type="ARBA" id="ARBA00004604"/>
    </source>
</evidence>
<reference evidence="10" key="1">
    <citation type="journal article" date="2020" name="Stud. Mycol.">
        <title>101 Dothideomycetes genomes: a test case for predicting lifestyles and emergence of pathogens.</title>
        <authorList>
            <person name="Haridas S."/>
            <person name="Albert R."/>
            <person name="Binder M."/>
            <person name="Bloem J."/>
            <person name="Labutti K."/>
            <person name="Salamov A."/>
            <person name="Andreopoulos B."/>
            <person name="Baker S."/>
            <person name="Barry K."/>
            <person name="Bills G."/>
            <person name="Bluhm B."/>
            <person name="Cannon C."/>
            <person name="Castanera R."/>
            <person name="Culley D."/>
            <person name="Daum C."/>
            <person name="Ezra D."/>
            <person name="Gonzalez J."/>
            <person name="Henrissat B."/>
            <person name="Kuo A."/>
            <person name="Liang C."/>
            <person name="Lipzen A."/>
            <person name="Lutzoni F."/>
            <person name="Magnuson J."/>
            <person name="Mondo S."/>
            <person name="Nolan M."/>
            <person name="Ohm R."/>
            <person name="Pangilinan J."/>
            <person name="Park H.-J."/>
            <person name="Ramirez L."/>
            <person name="Alfaro M."/>
            <person name="Sun H."/>
            <person name="Tritt A."/>
            <person name="Yoshinaga Y."/>
            <person name="Zwiers L.-H."/>
            <person name="Turgeon B."/>
            <person name="Goodwin S."/>
            <person name="Spatafora J."/>
            <person name="Crous P."/>
            <person name="Grigoriev I."/>
        </authorList>
    </citation>
    <scope>NUCLEOTIDE SEQUENCE</scope>
    <source>
        <strain evidence="10">CBS 133067</strain>
    </source>
</reference>
<evidence type="ECO:0000256" key="7">
    <source>
        <dbReference type="ARBA" id="ARBA00023054"/>
    </source>
</evidence>
<dbReference type="OrthoDB" id="47732at2759"/>
<dbReference type="AlphaFoldDB" id="A0A9P4IKU1"/>
<comment type="function">
    <text evidence="1">Involved in rRNA processing.</text>
</comment>
<comment type="caution">
    <text evidence="10">The sequence shown here is derived from an EMBL/GenBank/DDBJ whole genome shotgun (WGS) entry which is preliminary data.</text>
</comment>
<evidence type="ECO:0000256" key="1">
    <source>
        <dbReference type="ARBA" id="ARBA00002773"/>
    </source>
</evidence>
<evidence type="ECO:0000256" key="8">
    <source>
        <dbReference type="ARBA" id="ARBA00023242"/>
    </source>
</evidence>
<feature type="region of interest" description="Disordered" evidence="9">
    <location>
        <begin position="212"/>
        <end position="280"/>
    </location>
</feature>
<comment type="similarity">
    <text evidence="3">Belongs to the EFG1 family.</text>
</comment>
<dbReference type="Pfam" id="PF10153">
    <property type="entry name" value="Efg1"/>
    <property type="match status" value="1"/>
</dbReference>